<dbReference type="SUPFAM" id="SSF53639">
    <property type="entry name" value="AraD/HMP-PK domain-like"/>
    <property type="match status" value="1"/>
</dbReference>
<protein>
    <submittedName>
        <fullName evidence="2">Class II aldolase/adducin family protein</fullName>
    </submittedName>
</protein>
<organism evidence="2 3">
    <name type="scientific">Mucilaginibacter myungsuensis</name>
    <dbReference type="NCBI Taxonomy" id="649104"/>
    <lineage>
        <taxon>Bacteria</taxon>
        <taxon>Pseudomonadati</taxon>
        <taxon>Bacteroidota</taxon>
        <taxon>Sphingobacteriia</taxon>
        <taxon>Sphingobacteriales</taxon>
        <taxon>Sphingobacteriaceae</taxon>
        <taxon>Mucilaginibacter</taxon>
    </lineage>
</organism>
<dbReference type="InterPro" id="IPR036409">
    <property type="entry name" value="Aldolase_II/adducin_N_sf"/>
</dbReference>
<evidence type="ECO:0000313" key="2">
    <source>
        <dbReference type="EMBL" id="MBE9662382.1"/>
    </source>
</evidence>
<comment type="caution">
    <text evidence="2">The sequence shown here is derived from an EMBL/GenBank/DDBJ whole genome shotgun (WGS) entry which is preliminary data.</text>
</comment>
<gene>
    <name evidence="2" type="ORF">IRJ16_10845</name>
</gene>
<sequence length="334" mass="36597">MVQNLEQLQLITAPFSQNGEHVQGPGGNTSVKLGDAIMIKASGFTFADVAEGTGAVWLDNGTIVQNLLSKVNSGDVIYENAAPPVLGSVPEGLKPSMEFEFHSLLNKFVLHTHSVYVNVVACAVECGEILADLFDQDEYLLVPYVTPGFPIAEYLVKNKRGDRYPAIIVLKNHGIIVHGDNHQTVIEKYDHFINKIKEHYKLPEMPGIVLNKIDDDRFSVDPSSIAANNINVNTLVETLTRKILIPDQSIFFKGKVSSSTQLSPGVYTDLATGEVILQGNEKFISACKTMLQAVHYISGQIAANGLTPDHIPDELISIMHGLSTERYRASILEK</sequence>
<dbReference type="SMART" id="SM01007">
    <property type="entry name" value="Aldolase_II"/>
    <property type="match status" value="1"/>
</dbReference>
<dbReference type="RefSeq" id="WP_194111552.1">
    <property type="nucleotide sequence ID" value="NZ_JADFFL010000003.1"/>
</dbReference>
<dbReference type="Gene3D" id="3.40.225.10">
    <property type="entry name" value="Class II aldolase/adducin N-terminal domain"/>
    <property type="match status" value="1"/>
</dbReference>
<evidence type="ECO:0000259" key="1">
    <source>
        <dbReference type="SMART" id="SM01007"/>
    </source>
</evidence>
<reference evidence="2" key="1">
    <citation type="submission" date="2020-10" db="EMBL/GenBank/DDBJ databases">
        <title>Mucilaginibacter mali sp. nov., isolated from rhizosphere soil of apple orchard.</title>
        <authorList>
            <person name="Lee J.-S."/>
            <person name="Kim H.S."/>
            <person name="Kim J.-S."/>
        </authorList>
    </citation>
    <scope>NUCLEOTIDE SEQUENCE</scope>
    <source>
        <strain evidence="2">KCTC 22746</strain>
    </source>
</reference>
<proteinExistence type="predicted"/>
<feature type="domain" description="Class II aldolase/adducin N-terminal" evidence="1">
    <location>
        <begin position="6"/>
        <end position="200"/>
    </location>
</feature>
<dbReference type="Proteomes" id="UP000622475">
    <property type="component" value="Unassembled WGS sequence"/>
</dbReference>
<keyword evidence="3" id="KW-1185">Reference proteome</keyword>
<dbReference type="EMBL" id="JADFFL010000003">
    <property type="protein sequence ID" value="MBE9662382.1"/>
    <property type="molecule type" value="Genomic_DNA"/>
</dbReference>
<dbReference type="Pfam" id="PF00596">
    <property type="entry name" value="Aldolase_II"/>
    <property type="match status" value="1"/>
</dbReference>
<evidence type="ECO:0000313" key="3">
    <source>
        <dbReference type="Proteomes" id="UP000622475"/>
    </source>
</evidence>
<accession>A0A929KWC7</accession>
<name>A0A929KWC7_9SPHI</name>
<dbReference type="AlphaFoldDB" id="A0A929KWC7"/>
<dbReference type="InterPro" id="IPR001303">
    <property type="entry name" value="Aldolase_II/adducin_N"/>
</dbReference>